<dbReference type="SMART" id="SM00450">
    <property type="entry name" value="RHOD"/>
    <property type="match status" value="1"/>
</dbReference>
<accession>A0A542E207</accession>
<dbReference type="PROSITE" id="PS50206">
    <property type="entry name" value="RHODANESE_3"/>
    <property type="match status" value="1"/>
</dbReference>
<dbReference type="InterPro" id="IPR036873">
    <property type="entry name" value="Rhodanese-like_dom_sf"/>
</dbReference>
<evidence type="ECO:0000313" key="4">
    <source>
        <dbReference type="Proteomes" id="UP000317893"/>
    </source>
</evidence>
<gene>
    <name evidence="3" type="ORF">FB458_2477</name>
</gene>
<keyword evidence="4" id="KW-1185">Reference proteome</keyword>
<dbReference type="RefSeq" id="WP_246061191.1">
    <property type="nucleotide sequence ID" value="NZ_BAAAPR010000014.1"/>
</dbReference>
<proteinExistence type="predicted"/>
<keyword evidence="3" id="KW-0808">Transferase</keyword>
<dbReference type="AlphaFoldDB" id="A0A542E207"/>
<dbReference type="InterPro" id="IPR001763">
    <property type="entry name" value="Rhodanese-like_dom"/>
</dbReference>
<feature type="region of interest" description="Disordered" evidence="1">
    <location>
        <begin position="19"/>
        <end position="38"/>
    </location>
</feature>
<dbReference type="Pfam" id="PF00581">
    <property type="entry name" value="Rhodanese"/>
    <property type="match status" value="1"/>
</dbReference>
<dbReference type="EMBL" id="VFMN01000001">
    <property type="protein sequence ID" value="TQJ09366.1"/>
    <property type="molecule type" value="Genomic_DNA"/>
</dbReference>
<reference evidence="3 4" key="1">
    <citation type="submission" date="2019-06" db="EMBL/GenBank/DDBJ databases">
        <title>Sequencing the genomes of 1000 actinobacteria strains.</title>
        <authorList>
            <person name="Klenk H.-P."/>
        </authorList>
    </citation>
    <scope>NUCLEOTIDE SEQUENCE [LARGE SCALE GENOMIC DNA]</scope>
    <source>
        <strain evidence="3 4">DSM 18607</strain>
    </source>
</reference>
<comment type="caution">
    <text evidence="3">The sequence shown here is derived from an EMBL/GenBank/DDBJ whole genome shotgun (WGS) entry which is preliminary data.</text>
</comment>
<evidence type="ECO:0000313" key="3">
    <source>
        <dbReference type="EMBL" id="TQJ09366.1"/>
    </source>
</evidence>
<evidence type="ECO:0000259" key="2">
    <source>
        <dbReference type="PROSITE" id="PS50206"/>
    </source>
</evidence>
<dbReference type="GO" id="GO:0016740">
    <property type="term" value="F:transferase activity"/>
    <property type="evidence" value="ECO:0007669"/>
    <property type="project" value="UniProtKB-KW"/>
</dbReference>
<organism evidence="3 4">
    <name type="scientific">Lapillicoccus jejuensis</name>
    <dbReference type="NCBI Taxonomy" id="402171"/>
    <lineage>
        <taxon>Bacteria</taxon>
        <taxon>Bacillati</taxon>
        <taxon>Actinomycetota</taxon>
        <taxon>Actinomycetes</taxon>
        <taxon>Micrococcales</taxon>
        <taxon>Intrasporangiaceae</taxon>
        <taxon>Lapillicoccus</taxon>
    </lineage>
</organism>
<dbReference type="Gene3D" id="3.40.250.10">
    <property type="entry name" value="Rhodanese-like domain"/>
    <property type="match status" value="1"/>
</dbReference>
<protein>
    <submittedName>
        <fullName evidence="3">Rhodanese-related sulfurtransferase</fullName>
    </submittedName>
</protein>
<sequence>MSRATEIAWETSLFASPAAVRRPAGDPPSARPVGPLGADDLVDEARATYARVSPRAAYQDVLHGRAVLVDIRPEAQRRAEGEVHPDLHPVVVERNVLEWRLDPRGEHRLPWVSDRSAVLVLCQEGYASSLAAASLARLGLRGASDVVGGLRAWREAGLPTA</sequence>
<dbReference type="SUPFAM" id="SSF52821">
    <property type="entry name" value="Rhodanese/Cell cycle control phosphatase"/>
    <property type="match status" value="1"/>
</dbReference>
<feature type="domain" description="Rhodanese" evidence="2">
    <location>
        <begin position="62"/>
        <end position="161"/>
    </location>
</feature>
<evidence type="ECO:0000256" key="1">
    <source>
        <dbReference type="SAM" id="MobiDB-lite"/>
    </source>
</evidence>
<name>A0A542E207_9MICO</name>
<dbReference type="Proteomes" id="UP000317893">
    <property type="component" value="Unassembled WGS sequence"/>
</dbReference>